<dbReference type="PANTHER" id="PTHR47416">
    <property type="entry name" value="BASIC-LEUCINE ZIPPER TRANSCRIPTION FACTOR F-RELATED"/>
    <property type="match status" value="1"/>
</dbReference>
<comment type="subcellular location">
    <subcellularLocation>
        <location evidence="1">Nucleus</location>
    </subcellularLocation>
</comment>
<dbReference type="PANTHER" id="PTHR47416:SF8">
    <property type="entry name" value="BASIC-LEUCINE ZIPPER TRANSCRIPTION FACTOR E-RELATED"/>
    <property type="match status" value="1"/>
</dbReference>
<feature type="region of interest" description="Disordered" evidence="8">
    <location>
        <begin position="233"/>
        <end position="280"/>
    </location>
</feature>
<feature type="coiled-coil region" evidence="7">
    <location>
        <begin position="444"/>
        <end position="492"/>
    </location>
</feature>
<proteinExistence type="inferred from homology"/>
<feature type="domain" description="BZIP" evidence="9">
    <location>
        <begin position="419"/>
        <end position="482"/>
    </location>
</feature>
<keyword evidence="3" id="KW-0805">Transcription regulation</keyword>
<dbReference type="AlphaFoldDB" id="A0A9P6SYJ7"/>
<feature type="compositionally biased region" description="Low complexity" evidence="8">
    <location>
        <begin position="263"/>
        <end position="280"/>
    </location>
</feature>
<dbReference type="PROSITE" id="PS00036">
    <property type="entry name" value="BZIP_BASIC"/>
    <property type="match status" value="1"/>
</dbReference>
<sequence>MANPNPQFDDFIEMDVLDPSNADMFSLFFNNEDLNVSSVLDSTMTDLDNQLGFNTLESLGSFNTVDVPVATEDNNTQTTTTTTTTVTTDNILAKQDEQHDIQLLLAMNRQLQERLQQQQELHQKLQLQIKQEDIESQAPSATTDSTIAVDNSALVAQLTTPIEISAIPDTTPMPITTAPLASAASIATATAAADAQIAVLIDSSKNAAAAEAAAAAATATVVATTATVVAPTSTATKRPSPEPVPAARKIAKTEPAPVNKPMATSATTNSPNTPTATTTTVTATTAATTTTATTTESTSTLNPPINTTLSAATLQFLLQQQMQTPLVPKLFTGKLTREEIEETLAKLLESTRHLLLSSQESTTKEESPVAESDEEMERDEKDVTAENNSEQPAGQTHGLKTQPGIKTDDIPSTSDLKKMTSKERRQLRNKISARNFRVRRKEYIGQLEGQVEQHKTEARHLREAVTVVYEENKRLKEELEEVKRQLTQSTIANASATISPQQSISSPATTLSNENQDLLAAILTGSAFSPNAKNVTLAPTLTVRPQPSFLPNLNKDVPNSSSVNGKAWKEKNPVYVLKTLVPEVFISDQLQFGQKATWSKEDEMWDRPWLSTERVPKELSKLEKNPFLVSGVVYELMQTFATATMNTMPLMESASLSSALVQEDMKATVQDYEGDKRMGEALEWEMQRELCDQVRAMSSVSRELDREGDEIPDGLFQMLFGKNFIPSSPSSPSLRSSTNSTQEDSNMLEWLYESMMARLVDLDLQTSRDQQTFLPFSEVHYA</sequence>
<reference evidence="10" key="1">
    <citation type="journal article" date="2020" name="Fungal Divers.">
        <title>Resolving the Mortierellaceae phylogeny through synthesis of multi-gene phylogenetics and phylogenomics.</title>
        <authorList>
            <person name="Vandepol N."/>
            <person name="Liber J."/>
            <person name="Desiro A."/>
            <person name="Na H."/>
            <person name="Kennedy M."/>
            <person name="Barry K."/>
            <person name="Grigoriev I.V."/>
            <person name="Miller A.N."/>
            <person name="O'Donnell K."/>
            <person name="Stajich J.E."/>
            <person name="Bonito G."/>
        </authorList>
    </citation>
    <scope>NUCLEOTIDE SEQUENCE</scope>
    <source>
        <strain evidence="10">NRRL 2769</strain>
    </source>
</reference>
<dbReference type="SUPFAM" id="SSF57959">
    <property type="entry name" value="Leucine zipper domain"/>
    <property type="match status" value="1"/>
</dbReference>
<dbReference type="InterPro" id="IPR046347">
    <property type="entry name" value="bZIP_sf"/>
</dbReference>
<evidence type="ECO:0000256" key="5">
    <source>
        <dbReference type="ARBA" id="ARBA00023163"/>
    </source>
</evidence>
<evidence type="ECO:0000256" key="8">
    <source>
        <dbReference type="SAM" id="MobiDB-lite"/>
    </source>
</evidence>
<name>A0A9P6SYJ7_9FUNG</name>
<evidence type="ECO:0000313" key="11">
    <source>
        <dbReference type="Proteomes" id="UP000703661"/>
    </source>
</evidence>
<protein>
    <recommendedName>
        <fullName evidence="9">BZIP domain-containing protein</fullName>
    </recommendedName>
</protein>
<dbReference type="PROSITE" id="PS50217">
    <property type="entry name" value="BZIP"/>
    <property type="match status" value="1"/>
</dbReference>
<dbReference type="OrthoDB" id="5571888at2759"/>
<dbReference type="SMART" id="SM00338">
    <property type="entry name" value="BRLZ"/>
    <property type="match status" value="1"/>
</dbReference>
<dbReference type="Pfam" id="PF00170">
    <property type="entry name" value="bZIP_1"/>
    <property type="match status" value="1"/>
</dbReference>
<evidence type="ECO:0000256" key="4">
    <source>
        <dbReference type="ARBA" id="ARBA00023125"/>
    </source>
</evidence>
<dbReference type="InterPro" id="IPR004827">
    <property type="entry name" value="bZIP"/>
</dbReference>
<feature type="coiled-coil region" evidence="7">
    <location>
        <begin position="94"/>
        <end position="135"/>
    </location>
</feature>
<evidence type="ECO:0000256" key="7">
    <source>
        <dbReference type="SAM" id="Coils"/>
    </source>
</evidence>
<evidence type="ECO:0000256" key="3">
    <source>
        <dbReference type="ARBA" id="ARBA00023015"/>
    </source>
</evidence>
<keyword evidence="7" id="KW-0175">Coiled coil</keyword>
<evidence type="ECO:0000259" key="9">
    <source>
        <dbReference type="PROSITE" id="PS50217"/>
    </source>
</evidence>
<dbReference type="GO" id="GO:0005634">
    <property type="term" value="C:nucleus"/>
    <property type="evidence" value="ECO:0007669"/>
    <property type="project" value="UniProtKB-SubCell"/>
</dbReference>
<evidence type="ECO:0000313" key="10">
    <source>
        <dbReference type="EMBL" id="KAG0011499.1"/>
    </source>
</evidence>
<keyword evidence="6" id="KW-0539">Nucleus</keyword>
<feature type="compositionally biased region" description="Polar residues" evidence="8">
    <location>
        <begin position="385"/>
        <end position="394"/>
    </location>
</feature>
<evidence type="ECO:0000256" key="6">
    <source>
        <dbReference type="ARBA" id="ARBA00023242"/>
    </source>
</evidence>
<dbReference type="CDD" id="cd14810">
    <property type="entry name" value="bZIP_u1"/>
    <property type="match status" value="1"/>
</dbReference>
<feature type="compositionally biased region" description="Basic and acidic residues" evidence="8">
    <location>
        <begin position="415"/>
        <end position="426"/>
    </location>
</feature>
<dbReference type="Proteomes" id="UP000703661">
    <property type="component" value="Unassembled WGS sequence"/>
</dbReference>
<dbReference type="GO" id="GO:0003700">
    <property type="term" value="F:DNA-binding transcription factor activity"/>
    <property type="evidence" value="ECO:0007669"/>
    <property type="project" value="InterPro"/>
</dbReference>
<comment type="caution">
    <text evidence="10">The sequence shown here is derived from an EMBL/GenBank/DDBJ whole genome shotgun (WGS) entry which is preliminary data.</text>
</comment>
<dbReference type="Gene3D" id="1.20.5.170">
    <property type="match status" value="1"/>
</dbReference>
<comment type="similarity">
    <text evidence="2">Belongs to the bZIP family.</text>
</comment>
<evidence type="ECO:0000256" key="1">
    <source>
        <dbReference type="ARBA" id="ARBA00004123"/>
    </source>
</evidence>
<accession>A0A9P6SYJ7</accession>
<keyword evidence="5" id="KW-0804">Transcription</keyword>
<evidence type="ECO:0000256" key="2">
    <source>
        <dbReference type="ARBA" id="ARBA00007163"/>
    </source>
</evidence>
<keyword evidence="4" id="KW-0238">DNA-binding</keyword>
<feature type="region of interest" description="Disordered" evidence="8">
    <location>
        <begin position="356"/>
        <end position="429"/>
    </location>
</feature>
<keyword evidence="11" id="KW-1185">Reference proteome</keyword>
<dbReference type="EMBL" id="JAAAID010001136">
    <property type="protein sequence ID" value="KAG0011499.1"/>
    <property type="molecule type" value="Genomic_DNA"/>
</dbReference>
<gene>
    <name evidence="10" type="ORF">BGZ80_000640</name>
</gene>
<organism evidence="10 11">
    <name type="scientific">Entomortierella chlamydospora</name>
    <dbReference type="NCBI Taxonomy" id="101097"/>
    <lineage>
        <taxon>Eukaryota</taxon>
        <taxon>Fungi</taxon>
        <taxon>Fungi incertae sedis</taxon>
        <taxon>Mucoromycota</taxon>
        <taxon>Mortierellomycotina</taxon>
        <taxon>Mortierellomycetes</taxon>
        <taxon>Mortierellales</taxon>
        <taxon>Mortierellaceae</taxon>
        <taxon>Entomortierella</taxon>
    </lineage>
</organism>
<dbReference type="GO" id="GO:0003677">
    <property type="term" value="F:DNA binding"/>
    <property type="evidence" value="ECO:0007669"/>
    <property type="project" value="UniProtKB-KW"/>
</dbReference>